<dbReference type="GO" id="GO:0010089">
    <property type="term" value="P:xylem development"/>
    <property type="evidence" value="ECO:0007669"/>
    <property type="project" value="InterPro"/>
</dbReference>
<dbReference type="AlphaFoldDB" id="A0AAD8MTP6"/>
<proteinExistence type="predicted"/>
<sequence>MDTYFAYKETISDEQDLEESGWTSYFDDFFSSQNQEQYSGDSNNNNFLVSDAASSVVDHEKFNKSGQQIPSTSTMSTKFSKKVDMKRTSTNGKILHDDSLDDTASSPVNSPRIVQEEEEAIPDLRLDQGSDKKTCEIVMEGQKNDCTNLRNRLFY</sequence>
<gene>
    <name evidence="2" type="ORF">POM88_017203</name>
</gene>
<organism evidence="2 3">
    <name type="scientific">Heracleum sosnowskyi</name>
    <dbReference type="NCBI Taxonomy" id="360622"/>
    <lineage>
        <taxon>Eukaryota</taxon>
        <taxon>Viridiplantae</taxon>
        <taxon>Streptophyta</taxon>
        <taxon>Embryophyta</taxon>
        <taxon>Tracheophyta</taxon>
        <taxon>Spermatophyta</taxon>
        <taxon>Magnoliopsida</taxon>
        <taxon>eudicotyledons</taxon>
        <taxon>Gunneridae</taxon>
        <taxon>Pentapetalae</taxon>
        <taxon>asterids</taxon>
        <taxon>campanulids</taxon>
        <taxon>Apiales</taxon>
        <taxon>Apiaceae</taxon>
        <taxon>Apioideae</taxon>
        <taxon>apioid superclade</taxon>
        <taxon>Tordylieae</taxon>
        <taxon>Tordyliinae</taxon>
        <taxon>Heracleum</taxon>
    </lineage>
</organism>
<name>A0AAD8MTP6_9APIA</name>
<keyword evidence="3" id="KW-1185">Reference proteome</keyword>
<dbReference type="InterPro" id="IPR039280">
    <property type="entry name" value="VUP"/>
</dbReference>
<dbReference type="PANTHER" id="PTHR33974:SF2">
    <property type="entry name" value="VASCULAR-RELATED UNKNOWN PROTEIN 1"/>
    <property type="match status" value="1"/>
</dbReference>
<protein>
    <submittedName>
        <fullName evidence="2">Actin-related protein 8</fullName>
    </submittedName>
</protein>
<evidence type="ECO:0000256" key="1">
    <source>
        <dbReference type="SAM" id="MobiDB-lite"/>
    </source>
</evidence>
<dbReference type="Proteomes" id="UP001237642">
    <property type="component" value="Unassembled WGS sequence"/>
</dbReference>
<reference evidence="2" key="2">
    <citation type="submission" date="2023-05" db="EMBL/GenBank/DDBJ databases">
        <authorList>
            <person name="Schelkunov M.I."/>
        </authorList>
    </citation>
    <scope>NUCLEOTIDE SEQUENCE</scope>
    <source>
        <strain evidence="2">Hsosn_3</strain>
        <tissue evidence="2">Leaf</tissue>
    </source>
</reference>
<dbReference type="EMBL" id="JAUIZM010000004">
    <property type="protein sequence ID" value="KAK1389025.1"/>
    <property type="molecule type" value="Genomic_DNA"/>
</dbReference>
<comment type="caution">
    <text evidence="2">The sequence shown here is derived from an EMBL/GenBank/DDBJ whole genome shotgun (WGS) entry which is preliminary data.</text>
</comment>
<accession>A0AAD8MTP6</accession>
<reference evidence="2" key="1">
    <citation type="submission" date="2023-02" db="EMBL/GenBank/DDBJ databases">
        <title>Genome of toxic invasive species Heracleum sosnowskyi carries increased number of genes despite the absence of recent whole-genome duplications.</title>
        <authorList>
            <person name="Schelkunov M."/>
            <person name="Shtratnikova V."/>
            <person name="Makarenko M."/>
            <person name="Klepikova A."/>
            <person name="Omelchenko D."/>
            <person name="Novikova G."/>
            <person name="Obukhova E."/>
            <person name="Bogdanov V."/>
            <person name="Penin A."/>
            <person name="Logacheva M."/>
        </authorList>
    </citation>
    <scope>NUCLEOTIDE SEQUENCE</scope>
    <source>
        <strain evidence="2">Hsosn_3</strain>
        <tissue evidence="2">Leaf</tissue>
    </source>
</reference>
<evidence type="ECO:0000313" key="3">
    <source>
        <dbReference type="Proteomes" id="UP001237642"/>
    </source>
</evidence>
<feature type="region of interest" description="Disordered" evidence="1">
    <location>
        <begin position="60"/>
        <end position="120"/>
    </location>
</feature>
<evidence type="ECO:0000313" key="2">
    <source>
        <dbReference type="EMBL" id="KAK1389025.1"/>
    </source>
</evidence>
<dbReference type="PANTHER" id="PTHR33974">
    <property type="entry name" value="VASCULAR-RELATED UNKNOWN PROTEIN 1-RELATED"/>
    <property type="match status" value="1"/>
</dbReference>